<keyword evidence="8" id="KW-1185">Reference proteome</keyword>
<feature type="transmembrane region" description="Helical" evidence="5">
    <location>
        <begin position="72"/>
        <end position="94"/>
    </location>
</feature>
<evidence type="ECO:0000313" key="7">
    <source>
        <dbReference type="EMBL" id="AWM36458.1"/>
    </source>
</evidence>
<dbReference type="InterPro" id="IPR036259">
    <property type="entry name" value="MFS_trans_sf"/>
</dbReference>
<comment type="subcellular location">
    <subcellularLocation>
        <location evidence="1">Membrane</location>
        <topology evidence="1">Multi-pass membrane protein</topology>
    </subcellularLocation>
</comment>
<dbReference type="SUPFAM" id="SSF103473">
    <property type="entry name" value="MFS general substrate transporter"/>
    <property type="match status" value="1"/>
</dbReference>
<feature type="transmembrane region" description="Helical" evidence="5">
    <location>
        <begin position="438"/>
        <end position="459"/>
    </location>
</feature>
<dbReference type="GO" id="GO:0046943">
    <property type="term" value="F:carboxylic acid transmembrane transporter activity"/>
    <property type="evidence" value="ECO:0007669"/>
    <property type="project" value="TreeGrafter"/>
</dbReference>
<dbReference type="PANTHER" id="PTHR23508">
    <property type="entry name" value="CARBOXYLIC ACID TRANSPORTER PROTEIN HOMOLOG"/>
    <property type="match status" value="1"/>
</dbReference>
<feature type="transmembrane region" description="Helical" evidence="5">
    <location>
        <begin position="162"/>
        <end position="183"/>
    </location>
</feature>
<evidence type="ECO:0000256" key="2">
    <source>
        <dbReference type="ARBA" id="ARBA00022692"/>
    </source>
</evidence>
<name>A0A2Z3GT63_9BACT</name>
<sequence>MSVDSSAPAPVAPRTGWASLRDLTGYQWFVFVVCCLAWDLDCMDQQLFVLAREPALSALMHKPATSPEVGYIGSWATAVFLIGWGLGGIGFGVLGDRLGRVKTLTATIGLYALFTGLSALSVTEWDFMLYRLLTGFGVGGAFASAVVLLAETVPDNARPYALGLFQASSVLGNCTAALTSMYLGSLQKQGAFPPDGWLTPWRVMFLLGILPGLLLVVVQFSLREPQKWLALRAAEATGARPSPWQQFTGTLTGIFTTAPWNKRLFLALLLTGAGVIGLWGIGFFSPKLVGLALEETLKSEGLSGDQLKGETGRWRGITSLVQNAGSFLGIFAFSWVTGIFGRRPTFAVFFVLAAISTAGTFWSLQTRSDIFWMIPIMGFCQLALFGGYAIYLPELFPTKFRSTGTSFCYNAGRVVAAGGLFVMGELPKMFTGDTATQFRYACVTMCAVFLVGLLVLPFLPETKDKPLPE</sequence>
<dbReference type="Proteomes" id="UP000245802">
    <property type="component" value="Chromosome"/>
</dbReference>
<accession>A0A2Z3GT63</accession>
<feature type="transmembrane region" description="Helical" evidence="5">
    <location>
        <begin position="101"/>
        <end position="122"/>
    </location>
</feature>
<feature type="domain" description="Major facilitator superfamily (MFS) profile" evidence="6">
    <location>
        <begin position="30"/>
        <end position="464"/>
    </location>
</feature>
<organism evidence="7 8">
    <name type="scientific">Gemmata obscuriglobus</name>
    <dbReference type="NCBI Taxonomy" id="114"/>
    <lineage>
        <taxon>Bacteria</taxon>
        <taxon>Pseudomonadati</taxon>
        <taxon>Planctomycetota</taxon>
        <taxon>Planctomycetia</taxon>
        <taxon>Gemmatales</taxon>
        <taxon>Gemmataceae</taxon>
        <taxon>Gemmata</taxon>
    </lineage>
</organism>
<dbReference type="InterPro" id="IPR005829">
    <property type="entry name" value="Sugar_transporter_CS"/>
</dbReference>
<keyword evidence="2 5" id="KW-0812">Transmembrane</keyword>
<dbReference type="PROSITE" id="PS00217">
    <property type="entry name" value="SUGAR_TRANSPORT_2"/>
    <property type="match status" value="1"/>
</dbReference>
<dbReference type="AlphaFoldDB" id="A0A2Z3GT63"/>
<evidence type="ECO:0000256" key="5">
    <source>
        <dbReference type="SAM" id="Phobius"/>
    </source>
</evidence>
<dbReference type="Pfam" id="PF07690">
    <property type="entry name" value="MFS_1"/>
    <property type="match status" value="1"/>
</dbReference>
<dbReference type="KEGG" id="gog:C1280_05100"/>
<evidence type="ECO:0000256" key="3">
    <source>
        <dbReference type="ARBA" id="ARBA00022989"/>
    </source>
</evidence>
<keyword evidence="4 5" id="KW-0472">Membrane</keyword>
<dbReference type="InterPro" id="IPR020846">
    <property type="entry name" value="MFS_dom"/>
</dbReference>
<dbReference type="OrthoDB" id="9787026at2"/>
<evidence type="ECO:0000259" key="6">
    <source>
        <dbReference type="PROSITE" id="PS50850"/>
    </source>
</evidence>
<feature type="transmembrane region" description="Helical" evidence="5">
    <location>
        <begin position="128"/>
        <end position="150"/>
    </location>
</feature>
<dbReference type="RefSeq" id="WP_010052435.1">
    <property type="nucleotide sequence ID" value="NZ_CP025958.1"/>
</dbReference>
<protein>
    <submittedName>
        <fullName evidence="7">MFS transporter</fullName>
    </submittedName>
</protein>
<dbReference type="Gene3D" id="1.20.1250.20">
    <property type="entry name" value="MFS general substrate transporter like domains"/>
    <property type="match status" value="1"/>
</dbReference>
<feature type="transmembrane region" description="Helical" evidence="5">
    <location>
        <begin position="320"/>
        <end position="339"/>
    </location>
</feature>
<feature type="transmembrane region" description="Helical" evidence="5">
    <location>
        <begin position="264"/>
        <end position="284"/>
    </location>
</feature>
<dbReference type="GO" id="GO:0005886">
    <property type="term" value="C:plasma membrane"/>
    <property type="evidence" value="ECO:0007669"/>
    <property type="project" value="TreeGrafter"/>
</dbReference>
<dbReference type="PANTHER" id="PTHR23508:SF10">
    <property type="entry name" value="CARBOXYLIC ACID TRANSPORTER PROTEIN HOMOLOG"/>
    <property type="match status" value="1"/>
</dbReference>
<evidence type="ECO:0000256" key="4">
    <source>
        <dbReference type="ARBA" id="ARBA00023136"/>
    </source>
</evidence>
<dbReference type="EMBL" id="CP025958">
    <property type="protein sequence ID" value="AWM36458.1"/>
    <property type="molecule type" value="Genomic_DNA"/>
</dbReference>
<feature type="transmembrane region" description="Helical" evidence="5">
    <location>
        <begin position="203"/>
        <end position="222"/>
    </location>
</feature>
<feature type="transmembrane region" description="Helical" evidence="5">
    <location>
        <begin position="370"/>
        <end position="391"/>
    </location>
</feature>
<gene>
    <name evidence="7" type="ORF">C1280_05100</name>
</gene>
<reference evidence="7 8" key="1">
    <citation type="submission" date="2018-01" db="EMBL/GenBank/DDBJ databases">
        <title>G. obscuriglobus.</title>
        <authorList>
            <person name="Franke J."/>
            <person name="Blomberg W."/>
            <person name="Selmecki A."/>
        </authorList>
    </citation>
    <scope>NUCLEOTIDE SEQUENCE [LARGE SCALE GENOMIC DNA]</scope>
    <source>
        <strain evidence="7 8">DSM 5831</strain>
    </source>
</reference>
<dbReference type="InterPro" id="IPR011701">
    <property type="entry name" value="MFS"/>
</dbReference>
<proteinExistence type="predicted"/>
<evidence type="ECO:0000313" key="8">
    <source>
        <dbReference type="Proteomes" id="UP000245802"/>
    </source>
</evidence>
<evidence type="ECO:0000256" key="1">
    <source>
        <dbReference type="ARBA" id="ARBA00004141"/>
    </source>
</evidence>
<keyword evidence="3 5" id="KW-1133">Transmembrane helix</keyword>
<feature type="transmembrane region" description="Helical" evidence="5">
    <location>
        <begin position="346"/>
        <end position="364"/>
    </location>
</feature>
<dbReference type="PROSITE" id="PS50850">
    <property type="entry name" value="MFS"/>
    <property type="match status" value="1"/>
</dbReference>